<reference evidence="2" key="1">
    <citation type="journal article" date="2021" name="Proc. Natl. Acad. Sci. U.S.A.">
        <title>Global biogeography of chemosynthetic symbionts reveals both localized and globally distributed symbiont groups. .</title>
        <authorList>
            <person name="Osvatic J.T."/>
            <person name="Wilkins L.G.E."/>
            <person name="Leibrecht L."/>
            <person name="Leray M."/>
            <person name="Zauner S."/>
            <person name="Polzin J."/>
            <person name="Camacho Y."/>
            <person name="Gros O."/>
            <person name="van Gils J.A."/>
            <person name="Eisen J.A."/>
            <person name="Petersen J.M."/>
            <person name="Yuen B."/>
        </authorList>
    </citation>
    <scope>NUCLEOTIDE SEQUENCE</scope>
    <source>
        <strain evidence="2">MAGclacostrist064TRANS</strain>
    </source>
</reference>
<keyword evidence="1" id="KW-0812">Transmembrane</keyword>
<dbReference type="AlphaFoldDB" id="A0A9E4N2K2"/>
<organism evidence="2 3">
    <name type="scientific">Candidatus Thiodiazotropha taylori</name>
    <dbReference type="NCBI Taxonomy" id="2792791"/>
    <lineage>
        <taxon>Bacteria</taxon>
        <taxon>Pseudomonadati</taxon>
        <taxon>Pseudomonadota</taxon>
        <taxon>Gammaproteobacteria</taxon>
        <taxon>Chromatiales</taxon>
        <taxon>Sedimenticolaceae</taxon>
        <taxon>Candidatus Thiodiazotropha</taxon>
    </lineage>
</organism>
<name>A0A9E4N2K2_9GAMM</name>
<proteinExistence type="predicted"/>
<accession>A0A9E4N2K2</accession>
<gene>
    <name evidence="2" type="ORF">JAZ07_00845</name>
</gene>
<evidence type="ECO:0000256" key="1">
    <source>
        <dbReference type="SAM" id="Phobius"/>
    </source>
</evidence>
<dbReference type="Proteomes" id="UP000886667">
    <property type="component" value="Unassembled WGS sequence"/>
</dbReference>
<keyword evidence="1" id="KW-1133">Transmembrane helix</keyword>
<evidence type="ECO:0000313" key="3">
    <source>
        <dbReference type="Proteomes" id="UP000886667"/>
    </source>
</evidence>
<feature type="transmembrane region" description="Helical" evidence="1">
    <location>
        <begin position="20"/>
        <end position="41"/>
    </location>
</feature>
<dbReference type="EMBL" id="JAEPCM010000016">
    <property type="protein sequence ID" value="MCG7944872.1"/>
    <property type="molecule type" value="Genomic_DNA"/>
</dbReference>
<evidence type="ECO:0000313" key="2">
    <source>
        <dbReference type="EMBL" id="MCG7944872.1"/>
    </source>
</evidence>
<sequence length="132" mass="15096">MGQIEDTANTVDNWGKIARAALAVGGFVSALGFISYSLIYAPMVEEMVSAKTDKIEMTLYHHQEEIDKIDSTLSDMKIHDMYQKDAMEKHKSGTEITIDVIEAEIDVLYERMARLESMLDYYWDNRGPQNPR</sequence>
<keyword evidence="1" id="KW-0472">Membrane</keyword>
<comment type="caution">
    <text evidence="2">The sequence shown here is derived from an EMBL/GenBank/DDBJ whole genome shotgun (WGS) entry which is preliminary data.</text>
</comment>
<protein>
    <submittedName>
        <fullName evidence="2">Uncharacterized protein</fullName>
    </submittedName>
</protein>